<feature type="non-terminal residue" evidence="1">
    <location>
        <position position="104"/>
    </location>
</feature>
<dbReference type="EMBL" id="ML208380">
    <property type="protein sequence ID" value="TFK67293.1"/>
    <property type="molecule type" value="Genomic_DNA"/>
</dbReference>
<reference evidence="1 2" key="1">
    <citation type="journal article" date="2019" name="Nat. Ecol. Evol.">
        <title>Megaphylogeny resolves global patterns of mushroom evolution.</title>
        <authorList>
            <person name="Varga T."/>
            <person name="Krizsan K."/>
            <person name="Foldi C."/>
            <person name="Dima B."/>
            <person name="Sanchez-Garcia M."/>
            <person name="Sanchez-Ramirez S."/>
            <person name="Szollosi G.J."/>
            <person name="Szarkandi J.G."/>
            <person name="Papp V."/>
            <person name="Albert L."/>
            <person name="Andreopoulos W."/>
            <person name="Angelini C."/>
            <person name="Antonin V."/>
            <person name="Barry K.W."/>
            <person name="Bougher N.L."/>
            <person name="Buchanan P."/>
            <person name="Buyck B."/>
            <person name="Bense V."/>
            <person name="Catcheside P."/>
            <person name="Chovatia M."/>
            <person name="Cooper J."/>
            <person name="Damon W."/>
            <person name="Desjardin D."/>
            <person name="Finy P."/>
            <person name="Geml J."/>
            <person name="Haridas S."/>
            <person name="Hughes K."/>
            <person name="Justo A."/>
            <person name="Karasinski D."/>
            <person name="Kautmanova I."/>
            <person name="Kiss B."/>
            <person name="Kocsube S."/>
            <person name="Kotiranta H."/>
            <person name="LaButti K.M."/>
            <person name="Lechner B.E."/>
            <person name="Liimatainen K."/>
            <person name="Lipzen A."/>
            <person name="Lukacs Z."/>
            <person name="Mihaltcheva S."/>
            <person name="Morgado L.N."/>
            <person name="Niskanen T."/>
            <person name="Noordeloos M.E."/>
            <person name="Ohm R.A."/>
            <person name="Ortiz-Santana B."/>
            <person name="Ovrebo C."/>
            <person name="Racz N."/>
            <person name="Riley R."/>
            <person name="Savchenko A."/>
            <person name="Shiryaev A."/>
            <person name="Soop K."/>
            <person name="Spirin V."/>
            <person name="Szebenyi C."/>
            <person name="Tomsovsky M."/>
            <person name="Tulloss R.E."/>
            <person name="Uehling J."/>
            <person name="Grigoriev I.V."/>
            <person name="Vagvolgyi C."/>
            <person name="Papp T."/>
            <person name="Martin F.M."/>
            <person name="Miettinen O."/>
            <person name="Hibbett D.S."/>
            <person name="Nagy L.G."/>
        </authorList>
    </citation>
    <scope>NUCLEOTIDE SEQUENCE [LARGE SCALE GENOMIC DNA]</scope>
    <source>
        <strain evidence="1 2">NL-1719</strain>
    </source>
</reference>
<sequence length="104" mass="11773">PPGPKGLPFLGNIFQLPPFQFIRFMEWKEQFGPIFSLNLVGQPVIVINNLEIATELLERRSSIYADRPRIIVANEIMSGGLMLPIVPYGNLWKKLRKASHEGLS</sequence>
<gene>
    <name evidence="1" type="ORF">BDN72DRAFT_748452</name>
</gene>
<dbReference type="Proteomes" id="UP000308600">
    <property type="component" value="Unassembled WGS sequence"/>
</dbReference>
<protein>
    <submittedName>
        <fullName evidence="1">Cytochrome P450</fullName>
    </submittedName>
</protein>
<evidence type="ECO:0000313" key="1">
    <source>
        <dbReference type="EMBL" id="TFK67293.1"/>
    </source>
</evidence>
<feature type="non-terminal residue" evidence="1">
    <location>
        <position position="1"/>
    </location>
</feature>
<evidence type="ECO:0000313" key="2">
    <source>
        <dbReference type="Proteomes" id="UP000308600"/>
    </source>
</evidence>
<proteinExistence type="predicted"/>
<accession>A0ACD3AMY6</accession>
<name>A0ACD3AMY6_9AGAR</name>
<keyword evidence="2" id="KW-1185">Reference proteome</keyword>
<organism evidence="1 2">
    <name type="scientific">Pluteus cervinus</name>
    <dbReference type="NCBI Taxonomy" id="181527"/>
    <lineage>
        <taxon>Eukaryota</taxon>
        <taxon>Fungi</taxon>
        <taxon>Dikarya</taxon>
        <taxon>Basidiomycota</taxon>
        <taxon>Agaricomycotina</taxon>
        <taxon>Agaricomycetes</taxon>
        <taxon>Agaricomycetidae</taxon>
        <taxon>Agaricales</taxon>
        <taxon>Pluteineae</taxon>
        <taxon>Pluteaceae</taxon>
        <taxon>Pluteus</taxon>
    </lineage>
</organism>